<evidence type="ECO:0000313" key="3">
    <source>
        <dbReference type="Proteomes" id="UP000078476"/>
    </source>
</evidence>
<dbReference type="InterPro" id="IPR029058">
    <property type="entry name" value="AB_hydrolase_fold"/>
</dbReference>
<dbReference type="Pfam" id="PF12146">
    <property type="entry name" value="Hydrolase_4"/>
    <property type="match status" value="1"/>
</dbReference>
<dbReference type="OrthoDB" id="9806902at2"/>
<dbReference type="GO" id="GO:0016787">
    <property type="term" value="F:hydrolase activity"/>
    <property type="evidence" value="ECO:0007669"/>
    <property type="project" value="UniProtKB-KW"/>
</dbReference>
<gene>
    <name evidence="2" type="ORF">A1359_16400</name>
</gene>
<dbReference type="InterPro" id="IPR051044">
    <property type="entry name" value="MAG_DAG_Lipase"/>
</dbReference>
<name>A0A177MYB5_9GAMM</name>
<dbReference type="InterPro" id="IPR022742">
    <property type="entry name" value="Hydrolase_4"/>
</dbReference>
<dbReference type="Gene3D" id="3.40.50.1820">
    <property type="entry name" value="alpha/beta hydrolase"/>
    <property type="match status" value="1"/>
</dbReference>
<evidence type="ECO:0000259" key="1">
    <source>
        <dbReference type="Pfam" id="PF12146"/>
    </source>
</evidence>
<dbReference type="RefSeq" id="WP_066987094.1">
    <property type="nucleotide sequence ID" value="NZ_LUUI01000152.1"/>
</dbReference>
<organism evidence="2 3">
    <name type="scientific">Methylomonas lenta</name>
    <dbReference type="NCBI Taxonomy" id="980561"/>
    <lineage>
        <taxon>Bacteria</taxon>
        <taxon>Pseudomonadati</taxon>
        <taxon>Pseudomonadota</taxon>
        <taxon>Gammaproteobacteria</taxon>
        <taxon>Methylococcales</taxon>
        <taxon>Methylococcaceae</taxon>
        <taxon>Methylomonas</taxon>
    </lineage>
</organism>
<proteinExistence type="predicted"/>
<dbReference type="InterPro" id="IPR000073">
    <property type="entry name" value="AB_hydrolase_1"/>
</dbReference>
<dbReference type="EMBL" id="LUUI01000152">
    <property type="protein sequence ID" value="OAI10585.1"/>
    <property type="molecule type" value="Genomic_DNA"/>
</dbReference>
<dbReference type="PRINTS" id="PR00111">
    <property type="entry name" value="ABHYDROLASE"/>
</dbReference>
<dbReference type="PANTHER" id="PTHR11614">
    <property type="entry name" value="PHOSPHOLIPASE-RELATED"/>
    <property type="match status" value="1"/>
</dbReference>
<comment type="caution">
    <text evidence="2">The sequence shown here is derived from an EMBL/GenBank/DDBJ whole genome shotgun (WGS) entry which is preliminary data.</text>
</comment>
<dbReference type="SUPFAM" id="SSF53474">
    <property type="entry name" value="alpha/beta-Hydrolases"/>
    <property type="match status" value="1"/>
</dbReference>
<dbReference type="Proteomes" id="UP000078476">
    <property type="component" value="Unassembled WGS sequence"/>
</dbReference>
<protein>
    <submittedName>
        <fullName evidence="2">Alpha/beta hydrolase</fullName>
    </submittedName>
</protein>
<dbReference type="STRING" id="980561.A1359_16400"/>
<accession>A0A177MYB5</accession>
<keyword evidence="3" id="KW-1185">Reference proteome</keyword>
<keyword evidence="2" id="KW-0378">Hydrolase</keyword>
<dbReference type="AlphaFoldDB" id="A0A177MYB5"/>
<feature type="domain" description="Serine aminopeptidase S33" evidence="1">
    <location>
        <begin position="67"/>
        <end position="304"/>
    </location>
</feature>
<reference evidence="2 3" key="1">
    <citation type="submission" date="2016-03" db="EMBL/GenBank/DDBJ databases">
        <authorList>
            <person name="Ploux O."/>
        </authorList>
    </citation>
    <scope>NUCLEOTIDE SEQUENCE [LARGE SCALE GENOMIC DNA]</scope>
    <source>
        <strain evidence="2 3">R-45370</strain>
    </source>
</reference>
<evidence type="ECO:0000313" key="2">
    <source>
        <dbReference type="EMBL" id="OAI10585.1"/>
    </source>
</evidence>
<sequence length="354" mass="38918">MSFIFCELFCSSKGRLLLLLSVLLLINGCTPAMVNPESTACCGHLIEQAYITADGTELPLSSWAAANPKAIVIALHGFNDYRQFFAAAAEYLQQQQISSYTYDQRGFGASPNTGIWAGNDVYAKDLTQFTKLIKARHPAVPVYLLGESMGGAIVIDSMTRPEKPEVAGIILSAPAVWGRQTMPWYQTSLLWSLYHTLPWLSLTGKGLAVMPSDNIEMLRALGRDPLIIKETRVDAIYGLVNLMDTALSSAEKLNTQILLLYGEKDEIVPQEPTKQFVIGLLSQQHENKTIAYYSNGYHMLLRDLQAPLVWKDIAGWISNADAALPSGADRNLSRLVQPIPESVGENVVGKLVTE</sequence>